<dbReference type="SUPFAM" id="SSF63829">
    <property type="entry name" value="Calcium-dependent phosphotriesterase"/>
    <property type="match status" value="1"/>
</dbReference>
<dbReference type="InterPro" id="IPR015919">
    <property type="entry name" value="Cadherin-like_sf"/>
</dbReference>
<dbReference type="InterPro" id="IPR002126">
    <property type="entry name" value="Cadherin-like_dom"/>
</dbReference>
<accession>A0ABV7GDS4</accession>
<dbReference type="CDD" id="cd11304">
    <property type="entry name" value="Cadherin_repeat"/>
    <property type="match status" value="1"/>
</dbReference>
<dbReference type="InterPro" id="IPR011042">
    <property type="entry name" value="6-blade_b-propeller_TolB-like"/>
</dbReference>
<gene>
    <name evidence="6" type="ORF">ACFOE0_08055</name>
</gene>
<keyword evidence="3" id="KW-0813">Transport</keyword>
<dbReference type="NCBIfam" id="NF041766">
    <property type="entry name" value="choice_anch_U"/>
    <property type="match status" value="1"/>
</dbReference>
<dbReference type="Gene3D" id="2.60.40.10">
    <property type="entry name" value="Immunoglobulins"/>
    <property type="match status" value="3"/>
</dbReference>
<dbReference type="Pfam" id="PF05345">
    <property type="entry name" value="He_PIG"/>
    <property type="match status" value="3"/>
</dbReference>
<dbReference type="Pfam" id="PF25021">
    <property type="entry name" value="TEN_NHL"/>
    <property type="match status" value="1"/>
</dbReference>
<keyword evidence="7" id="KW-1185">Reference proteome</keyword>
<name>A0ABV7GDS4_9GAMM</name>
<keyword evidence="2" id="KW-0677">Repeat</keyword>
<dbReference type="InterPro" id="IPR013783">
    <property type="entry name" value="Ig-like_fold"/>
</dbReference>
<dbReference type="InterPro" id="IPR056822">
    <property type="entry name" value="TEN_NHL"/>
</dbReference>
<evidence type="ECO:0000256" key="1">
    <source>
        <dbReference type="ARBA" id="ARBA00005710"/>
    </source>
</evidence>
<dbReference type="EMBL" id="JBHRTD010000007">
    <property type="protein sequence ID" value="MFC3138145.1"/>
    <property type="molecule type" value="Genomic_DNA"/>
</dbReference>
<reference evidence="7" key="1">
    <citation type="journal article" date="2019" name="Int. J. Syst. Evol. Microbiol.">
        <title>The Global Catalogue of Microorganisms (GCM) 10K type strain sequencing project: providing services to taxonomists for standard genome sequencing and annotation.</title>
        <authorList>
            <consortium name="The Broad Institute Genomics Platform"/>
            <consortium name="The Broad Institute Genome Sequencing Center for Infectious Disease"/>
            <person name="Wu L."/>
            <person name="Ma J."/>
        </authorList>
    </citation>
    <scope>NUCLEOTIDE SEQUENCE [LARGE SCALE GENOMIC DNA]</scope>
    <source>
        <strain evidence="7">KCTC 52277</strain>
    </source>
</reference>
<dbReference type="PANTHER" id="PTHR13833:SF71">
    <property type="entry name" value="NHL DOMAIN-CONTAINING PROTEIN"/>
    <property type="match status" value="1"/>
</dbReference>
<feature type="domain" description="Cadherin" evidence="5">
    <location>
        <begin position="1169"/>
        <end position="1259"/>
    </location>
</feature>
<keyword evidence="3" id="KW-0626">Porin</keyword>
<dbReference type="Pfam" id="PF01389">
    <property type="entry name" value="OmpA_membrane"/>
    <property type="match status" value="1"/>
</dbReference>
<dbReference type="Proteomes" id="UP001595621">
    <property type="component" value="Unassembled WGS sequence"/>
</dbReference>
<evidence type="ECO:0000313" key="6">
    <source>
        <dbReference type="EMBL" id="MFC3138145.1"/>
    </source>
</evidence>
<sequence length="2225" mass="236905">MEPLYEVTVGDTLALRLNASDPDGDPLTWSIKSSSSLPAWAALTNRTEVTTLTGSGASGVTNDADPMQASFKTIWGITALNSEEIYIGEFFDFIIRRLAHDGVTTYVGDGTEGSVDGDRLSSSFGHIRHLTLDNEGNLIIADEGNNKIRKLDRTTGLVSTVATVSSPYGVVVDSIGNIYTASPVDKTINKIEAGTGIVTTFAGSGISGFDDANGTNASFGGPQGLAIDANDNIYVADSGNHAIRKITPSGDVITFAGTGDAGADNSADRLSASFNSPIAVSVDNDGNVYVLEYSSHRVRRIDAASGEVTTFAGDGEPTYKDSTNALMASFRYPSAMDIAKDGTLYIADRSNFRVRSVLKTTNVLGTPDVVDIGDANVCFEITDGLATEEHCTVLRVLPPPNEAPTAIQLVNYNLVAGYGAAEVGQLLSVDADNPAPESFTYSLDDGAGDTNNSLFSIAGDKVIASDYANLEAGSFSIRVQTDDGLGGVFSQAISISVAVDSDGDGVPDDVDSDPNDASVFDDTNSNGISDYQEANQTQYAVVTPRVITVLENQREVINIKTLNQQTAPLFSIVGGTEQALFQVNEASGKLSFIDKPDWDNPTDADRDNEYHVIVSATDNESGIQAVQSITVIVTFDPDEVEGGDSRADTVNGEIFLGGKNIELGISEWGDFGTEGSKPKGFYGTKARSNIGMSRDIDGFGQGDDISMDYFLPGSPEERFVVGYRDNSGRAHAKSNSAVQGAKQLSTTVQDISDPANKTVGAKLKSIWDDTLVVQQKITFDEKDSYFRNVVTLSNISDENMQNVRYMRSFDPDNTVDAGGGYSTENVVLYSHAAGDGKEVVQASTYSSRDPIWTDYESRSPIFFYSKDENVRVSIFGFSNTDPFVSDAWDSPIDKGNIVTSDTGITLTYNAETIPAGGAVAFVYYTSLDTADFDALEDKIALDEEDKGEPKPEPVITIPMLKIGGVPTDIALQGQPYSFVPVVTNPDSLDLTFSVENLPGWLSFNTATGELTGTAGQDDVGAHSDIVIKVSSELDDGTILEDSIVPFTILVNNANDAPVFTGELSPTRFGEEGQVFTYTPVLTDADSPDLAYFYVENLPGWAGFDMSTGSVSGTPDYTQAGEYIDIRIWAKDAAGALATNEVILDIDIADVNRAPTYTGSHVFAVRFGQSSVTTITATDIDGDEPRYSLYNSSNGADEVGEHTDLFEIDSISGELAFVSAPAFNAVPDNLYRVSIAIDDGRGGIEVVLLEVEVTNSPPVSNPDDSTMAEDGELIVDIIASAEDVDSGDVLTLSSVSTETGSAKIANNKLVYIPPQNFNGEVVINYCVTDLAGESSCSTVTVTVTGVNDVPVISGTPVTKITEGDSYVFTPEVFDADNDPLTLSINSLPDWLVFDKNTGTLSGTPAYDDVGRYNGLVITVSDGFSQASLPEFNIRVLARDTDGDGIADAEELACGMDINNPDDALIDSDGDGMANGEECYANQNPFVDDIAPVITLPDDVYVDADALFTRVELGKASATDFINGVNTSCCEPLPKSLIDGKPLFAPGTHEVIWQAQDEAGNIAESVQLVHVAPLVSVSKDQQAVEGVTVSIGVHLNGESPAYPLVIPYSVSGTAGIEDHDLVSGELTIESGMEGIITFSIFNDGVESEGSESVVVTLSDELNLGAKFSHTVFIEEENIAPSVSLMAYQAGEPTSWISKDAGEVTVVAQIRDVNIADTHTLEWLDTSEIDVQSASNKLQFDPDQLQSGLLTLGIQVSDSGEPSLQASAQLRLKVMDTAVVLGYADSDGDGITDIEEGTMDSDLDGLPDYLDSSNEPNVLPERVSEQQAYIVECNPGLSCRLGNFALFSEHQGVELTKDDITSNASITPDSFTNIGGVFDFEVHDLPSTGDTASIVLPQREAIPANAVYRKFIDGTWVDFVSDGDNFISSFSGEPGYCPPPGSELYQEGLNEGDWCVQVTIKDGGANDADGVENGVIRDPGGVAVYAQEEVINQNSGGSMSYISMLLLVVLAGLCRLPFARIGAALALLLGGTATVSAETNDDKQNSWFVSGDLGYVQSDTDIGNISSQMAEMNAGITFIDDERFGWKLGVGYQFTDYLAFSVEYIDLGEVEIGYSGNVPDSQAFYDLAGELHPISAQGVATSILLGLPITPQLKAQARLGAFFWEDDYRAFNVDGVKVASDSQHGTDGYFGLGVEWQAMLGLGVSLEWQHFTLPASNDMVSLGLKYYF</sequence>
<dbReference type="Pfam" id="PF01436">
    <property type="entry name" value="NHL"/>
    <property type="match status" value="1"/>
</dbReference>
<evidence type="ECO:0000256" key="3">
    <source>
        <dbReference type="ARBA" id="ARBA00023114"/>
    </source>
</evidence>
<feature type="repeat" description="NHL" evidence="4">
    <location>
        <begin position="221"/>
        <end position="249"/>
    </location>
</feature>
<dbReference type="InterPro" id="IPR000498">
    <property type="entry name" value="OmpA-like_TM_dom"/>
</dbReference>
<comment type="caution">
    <text evidence="6">The sequence shown here is derived from an EMBL/GenBank/DDBJ whole genome shotgun (WGS) entry which is preliminary data.</text>
</comment>
<comment type="similarity">
    <text evidence="1">Belongs to the outer membrane OOP (TC 1.B.6) superfamily. OmpA family.</text>
</comment>
<dbReference type="SMART" id="SM00736">
    <property type="entry name" value="CADG"/>
    <property type="match status" value="3"/>
</dbReference>
<protein>
    <submittedName>
        <fullName evidence="6">Ig domain-containing protein</fullName>
    </submittedName>
</protein>
<dbReference type="PANTHER" id="PTHR13833">
    <property type="match status" value="1"/>
</dbReference>
<dbReference type="InterPro" id="IPR001258">
    <property type="entry name" value="NHL_repeat"/>
</dbReference>
<dbReference type="Gene3D" id="2.40.160.20">
    <property type="match status" value="1"/>
</dbReference>
<evidence type="ECO:0000259" key="5">
    <source>
        <dbReference type="PROSITE" id="PS50268"/>
    </source>
</evidence>
<dbReference type="InterPro" id="IPR053784">
    <property type="entry name" value="Choice_anch_U_dom"/>
</dbReference>
<dbReference type="PROSITE" id="PS51125">
    <property type="entry name" value="NHL"/>
    <property type="match status" value="1"/>
</dbReference>
<evidence type="ECO:0000313" key="7">
    <source>
        <dbReference type="Proteomes" id="UP001595621"/>
    </source>
</evidence>
<evidence type="ECO:0000256" key="2">
    <source>
        <dbReference type="ARBA" id="ARBA00022737"/>
    </source>
</evidence>
<dbReference type="SUPFAM" id="SSF101898">
    <property type="entry name" value="NHL repeat"/>
    <property type="match status" value="1"/>
</dbReference>
<dbReference type="Gene3D" id="2.60.40.2810">
    <property type="match status" value="1"/>
</dbReference>
<dbReference type="InterPro" id="IPR006644">
    <property type="entry name" value="Cadg"/>
</dbReference>
<dbReference type="Pfam" id="PF17963">
    <property type="entry name" value="Big_9"/>
    <property type="match status" value="1"/>
</dbReference>
<evidence type="ECO:0000256" key="4">
    <source>
        <dbReference type="PROSITE-ProRule" id="PRU00504"/>
    </source>
</evidence>
<dbReference type="InterPro" id="IPR011250">
    <property type="entry name" value="OMP/PagP_B-barrel"/>
</dbReference>
<dbReference type="Gene3D" id="2.120.10.30">
    <property type="entry name" value="TolB, C-terminal domain"/>
    <property type="match status" value="3"/>
</dbReference>
<dbReference type="PROSITE" id="PS50268">
    <property type="entry name" value="CADHERIN_2"/>
    <property type="match status" value="1"/>
</dbReference>
<keyword evidence="3" id="KW-0406">Ion transport</keyword>
<organism evidence="6 7">
    <name type="scientific">Shewanella submarina</name>
    <dbReference type="NCBI Taxonomy" id="2016376"/>
    <lineage>
        <taxon>Bacteria</taxon>
        <taxon>Pseudomonadati</taxon>
        <taxon>Pseudomonadota</taxon>
        <taxon>Gammaproteobacteria</taxon>
        <taxon>Alteromonadales</taxon>
        <taxon>Shewanellaceae</taxon>
        <taxon>Shewanella</taxon>
    </lineage>
</organism>
<proteinExistence type="inferred from homology"/>
<keyword evidence="3" id="KW-0812">Transmembrane</keyword>
<dbReference type="RefSeq" id="WP_248937559.1">
    <property type="nucleotide sequence ID" value="NZ_JAKILF010000010.1"/>
</dbReference>
<dbReference type="SUPFAM" id="SSF56925">
    <property type="entry name" value="OMPA-like"/>
    <property type="match status" value="1"/>
</dbReference>
<dbReference type="SUPFAM" id="SSF49313">
    <property type="entry name" value="Cadherin-like"/>
    <property type="match status" value="3"/>
</dbReference>